<proteinExistence type="predicted"/>
<name>A0A2P5F6S5_TREOI</name>
<protein>
    <submittedName>
        <fullName evidence="1">Uncharacterized protein</fullName>
    </submittedName>
</protein>
<organism evidence="1 2">
    <name type="scientific">Trema orientale</name>
    <name type="common">Charcoal tree</name>
    <name type="synonym">Celtis orientalis</name>
    <dbReference type="NCBI Taxonomy" id="63057"/>
    <lineage>
        <taxon>Eukaryota</taxon>
        <taxon>Viridiplantae</taxon>
        <taxon>Streptophyta</taxon>
        <taxon>Embryophyta</taxon>
        <taxon>Tracheophyta</taxon>
        <taxon>Spermatophyta</taxon>
        <taxon>Magnoliopsida</taxon>
        <taxon>eudicotyledons</taxon>
        <taxon>Gunneridae</taxon>
        <taxon>Pentapetalae</taxon>
        <taxon>rosids</taxon>
        <taxon>fabids</taxon>
        <taxon>Rosales</taxon>
        <taxon>Cannabaceae</taxon>
        <taxon>Trema</taxon>
    </lineage>
</organism>
<dbReference type="PANTHER" id="PTHR31008">
    <property type="entry name" value="COP1-INTERACTING PROTEIN-RELATED"/>
    <property type="match status" value="1"/>
</dbReference>
<gene>
    <name evidence="1" type="ORF">TorRG33x02_107530</name>
</gene>
<reference evidence="2" key="1">
    <citation type="submission" date="2016-06" db="EMBL/GenBank/DDBJ databases">
        <title>Parallel loss of symbiosis genes in relatives of nitrogen-fixing non-legume Parasponia.</title>
        <authorList>
            <person name="Van Velzen R."/>
            <person name="Holmer R."/>
            <person name="Bu F."/>
            <person name="Rutten L."/>
            <person name="Van Zeijl A."/>
            <person name="Liu W."/>
            <person name="Santuari L."/>
            <person name="Cao Q."/>
            <person name="Sharma T."/>
            <person name="Shen D."/>
            <person name="Roswanjaya Y."/>
            <person name="Wardhani T."/>
            <person name="Kalhor M.S."/>
            <person name="Jansen J."/>
            <person name="Van den Hoogen J."/>
            <person name="Gungor B."/>
            <person name="Hartog M."/>
            <person name="Hontelez J."/>
            <person name="Verver J."/>
            <person name="Yang W.-C."/>
            <person name="Schijlen E."/>
            <person name="Repin R."/>
            <person name="Schilthuizen M."/>
            <person name="Schranz E."/>
            <person name="Heidstra R."/>
            <person name="Miyata K."/>
            <person name="Fedorova E."/>
            <person name="Kohlen W."/>
            <person name="Bisseling T."/>
            <person name="Smit S."/>
            <person name="Geurts R."/>
        </authorList>
    </citation>
    <scope>NUCLEOTIDE SEQUENCE [LARGE SCALE GENOMIC DNA]</scope>
    <source>
        <strain evidence="2">cv. RG33-2</strain>
    </source>
</reference>
<accession>A0A2P5F6S5</accession>
<sequence length="168" mass="19180">MKSDTPLDYAVFQLSPKRSRCELLASSDGKTEKLASGSVKPFVTHLKAAEEQVALAVQYIKLEVEKYENADTWFTKGTLERFVRFVSTPEVLEQVNTFDAEMSQLEGARRIYSQASEMVKGFEDAKVLNATVENLKNLIIFHVLLSSDLIDWFFEVQYKSRKLLRSCL</sequence>
<dbReference type="EMBL" id="JXTC01000058">
    <property type="protein sequence ID" value="PON93475.1"/>
    <property type="molecule type" value="Genomic_DNA"/>
</dbReference>
<dbReference type="STRING" id="63057.A0A2P5F6S5"/>
<dbReference type="InParanoid" id="A0A2P5F6S5"/>
<dbReference type="Proteomes" id="UP000237000">
    <property type="component" value="Unassembled WGS sequence"/>
</dbReference>
<keyword evidence="2" id="KW-1185">Reference proteome</keyword>
<dbReference type="PANTHER" id="PTHR31008:SF15">
    <property type="entry name" value="GPI-ANCHORED ADHESIN-LIKE PROTEIN"/>
    <property type="match status" value="1"/>
</dbReference>
<evidence type="ECO:0000313" key="1">
    <source>
        <dbReference type="EMBL" id="PON93475.1"/>
    </source>
</evidence>
<dbReference type="AlphaFoldDB" id="A0A2P5F6S5"/>
<dbReference type="OrthoDB" id="2020180at2759"/>
<evidence type="ECO:0000313" key="2">
    <source>
        <dbReference type="Proteomes" id="UP000237000"/>
    </source>
</evidence>
<comment type="caution">
    <text evidence="1">The sequence shown here is derived from an EMBL/GenBank/DDBJ whole genome shotgun (WGS) entry which is preliminary data.</text>
</comment>